<sequence>MSTEAVIPTGIHYHRRTRELELTYADGQTYRLSAEFLRVHSPSAEVRGHGKPVLQYGKNEVEISALVPTGHYALKIVFDDGHDTGLYTWDYLLDLGQNQSALWQKYLQALEAAGASRQASLIKAVRLD</sequence>
<dbReference type="EMBL" id="FNYH01000003">
    <property type="protein sequence ID" value="SEI51845.1"/>
    <property type="molecule type" value="Genomic_DNA"/>
</dbReference>
<proteinExistence type="predicted"/>
<dbReference type="Proteomes" id="UP000242999">
    <property type="component" value="Unassembled WGS sequence"/>
</dbReference>
<dbReference type="Pfam" id="PF06155">
    <property type="entry name" value="GBBH-like_N"/>
    <property type="match status" value="1"/>
</dbReference>
<reference evidence="5" key="1">
    <citation type="submission" date="2016-10" db="EMBL/GenBank/DDBJ databases">
        <authorList>
            <person name="Varghese N."/>
            <person name="Submissions S."/>
        </authorList>
    </citation>
    <scope>NUCLEOTIDE SEQUENCE [LARGE SCALE GENOMIC DNA]</scope>
    <source>
        <strain evidence="5">DSM 7165</strain>
    </source>
</reference>
<dbReference type="GO" id="GO:0046872">
    <property type="term" value="F:metal ion binding"/>
    <property type="evidence" value="ECO:0007669"/>
    <property type="project" value="UniProtKB-KW"/>
</dbReference>
<dbReference type="InterPro" id="IPR038492">
    <property type="entry name" value="GBBH-like_N_sf"/>
</dbReference>
<dbReference type="PANTHER" id="PTHR35303">
    <property type="entry name" value="OS02G0197800 PROTEIN"/>
    <property type="match status" value="1"/>
</dbReference>
<name>A0A1H6RJS9_9GAMM</name>
<keyword evidence="2" id="KW-0408">Iron</keyword>
<evidence type="ECO:0000256" key="1">
    <source>
        <dbReference type="ARBA" id="ARBA00022723"/>
    </source>
</evidence>
<gene>
    <name evidence="4" type="ORF">SAMN05421831_103149</name>
</gene>
<protein>
    <submittedName>
        <fullName evidence="4">DUF971 family protein</fullName>
    </submittedName>
</protein>
<accession>A0A1H6RJS9</accession>
<dbReference type="Gene3D" id="3.30.2020.30">
    <property type="match status" value="1"/>
</dbReference>
<evidence type="ECO:0000313" key="5">
    <source>
        <dbReference type="Proteomes" id="UP000242999"/>
    </source>
</evidence>
<dbReference type="InterPro" id="IPR010376">
    <property type="entry name" value="GBBH-like_N"/>
</dbReference>
<dbReference type="AlphaFoldDB" id="A0A1H6RJS9"/>
<dbReference type="PANTHER" id="PTHR35303:SF5">
    <property type="entry name" value="OS02G0197800 PROTEIN"/>
    <property type="match status" value="1"/>
</dbReference>
<evidence type="ECO:0000313" key="4">
    <source>
        <dbReference type="EMBL" id="SEI51845.1"/>
    </source>
</evidence>
<organism evidence="4 5">
    <name type="scientific">Allopseudospirillum japonicum</name>
    <dbReference type="NCBI Taxonomy" id="64971"/>
    <lineage>
        <taxon>Bacteria</taxon>
        <taxon>Pseudomonadati</taxon>
        <taxon>Pseudomonadota</taxon>
        <taxon>Gammaproteobacteria</taxon>
        <taxon>Oceanospirillales</taxon>
        <taxon>Oceanospirillaceae</taxon>
        <taxon>Allopseudospirillum</taxon>
    </lineage>
</organism>
<evidence type="ECO:0000256" key="2">
    <source>
        <dbReference type="ARBA" id="ARBA00023004"/>
    </source>
</evidence>
<feature type="domain" description="Gamma-butyrobetaine hydroxylase-like N-terminal" evidence="3">
    <location>
        <begin position="11"/>
        <end position="92"/>
    </location>
</feature>
<keyword evidence="5" id="KW-1185">Reference proteome</keyword>
<dbReference type="STRING" id="64971.SAMN05421831_103149"/>
<keyword evidence="1" id="KW-0479">Metal-binding</keyword>
<evidence type="ECO:0000259" key="3">
    <source>
        <dbReference type="Pfam" id="PF06155"/>
    </source>
</evidence>
<dbReference type="RefSeq" id="WP_093308803.1">
    <property type="nucleotide sequence ID" value="NZ_FNYH01000003.1"/>
</dbReference>
<dbReference type="OrthoDB" id="9794178at2"/>